<dbReference type="Proteomes" id="UP001501442">
    <property type="component" value="Unassembled WGS sequence"/>
</dbReference>
<protein>
    <submittedName>
        <fullName evidence="1">Uncharacterized protein</fullName>
    </submittedName>
</protein>
<proteinExistence type="predicted"/>
<keyword evidence="2" id="KW-1185">Reference proteome</keyword>
<dbReference type="RefSeq" id="WP_345433009.1">
    <property type="nucleotide sequence ID" value="NZ_BAABHK010000006.1"/>
</dbReference>
<organism evidence="1 2">
    <name type="scientific">Actinoallomurus vinaceus</name>
    <dbReference type="NCBI Taxonomy" id="1080074"/>
    <lineage>
        <taxon>Bacteria</taxon>
        <taxon>Bacillati</taxon>
        <taxon>Actinomycetota</taxon>
        <taxon>Actinomycetes</taxon>
        <taxon>Streptosporangiales</taxon>
        <taxon>Thermomonosporaceae</taxon>
        <taxon>Actinoallomurus</taxon>
    </lineage>
</organism>
<reference evidence="2" key="1">
    <citation type="journal article" date="2019" name="Int. J. Syst. Evol. Microbiol.">
        <title>The Global Catalogue of Microorganisms (GCM) 10K type strain sequencing project: providing services to taxonomists for standard genome sequencing and annotation.</title>
        <authorList>
            <consortium name="The Broad Institute Genomics Platform"/>
            <consortium name="The Broad Institute Genome Sequencing Center for Infectious Disease"/>
            <person name="Wu L."/>
            <person name="Ma J."/>
        </authorList>
    </citation>
    <scope>NUCLEOTIDE SEQUENCE [LARGE SCALE GENOMIC DNA]</scope>
    <source>
        <strain evidence="2">JCM 17939</strain>
    </source>
</reference>
<comment type="caution">
    <text evidence="1">The sequence shown here is derived from an EMBL/GenBank/DDBJ whole genome shotgun (WGS) entry which is preliminary data.</text>
</comment>
<gene>
    <name evidence="1" type="ORF">GCM10023196_046040</name>
</gene>
<name>A0ABP8UGH5_9ACTN</name>
<dbReference type="EMBL" id="BAABHK010000006">
    <property type="protein sequence ID" value="GAA4628677.1"/>
    <property type="molecule type" value="Genomic_DNA"/>
</dbReference>
<sequence length="107" mass="11381">MVSTASLLSYLNAGARTAFLGRLDELAQRRPVAWVFAEAPGLVATTGLSVSALQGPLAGRNGLYLVGASLRDAGRHDDSLVAMADPYLRWLAPARTPADDFQWLPAD</sequence>
<evidence type="ECO:0000313" key="2">
    <source>
        <dbReference type="Proteomes" id="UP001501442"/>
    </source>
</evidence>
<accession>A0ABP8UGH5</accession>
<evidence type="ECO:0000313" key="1">
    <source>
        <dbReference type="EMBL" id="GAA4628677.1"/>
    </source>
</evidence>